<evidence type="ECO:0000313" key="5">
    <source>
        <dbReference type="EMBL" id="NEX59516.1"/>
    </source>
</evidence>
<proteinExistence type="inferred from homology"/>
<keyword evidence="6" id="KW-1185">Reference proteome</keyword>
<evidence type="ECO:0000256" key="2">
    <source>
        <dbReference type="RuleBase" id="RU362097"/>
    </source>
</evidence>
<name>A0A6B3SLK3_9BURK</name>
<dbReference type="GO" id="GO:0005886">
    <property type="term" value="C:plasma membrane"/>
    <property type="evidence" value="ECO:0007669"/>
    <property type="project" value="UniProtKB-SubCell"/>
</dbReference>
<dbReference type="Pfam" id="PF02321">
    <property type="entry name" value="OEP"/>
    <property type="match status" value="2"/>
</dbReference>
<dbReference type="RefSeq" id="WP_163959743.1">
    <property type="nucleotide sequence ID" value="NZ_JAAIVB010000003.1"/>
</dbReference>
<dbReference type="SUPFAM" id="SSF56954">
    <property type="entry name" value="Outer membrane efflux proteins (OEP)"/>
    <property type="match status" value="1"/>
</dbReference>
<dbReference type="InterPro" id="IPR003423">
    <property type="entry name" value="OMP_efflux"/>
</dbReference>
<evidence type="ECO:0000256" key="4">
    <source>
        <dbReference type="SAM" id="MobiDB-lite"/>
    </source>
</evidence>
<dbReference type="GO" id="GO:0015562">
    <property type="term" value="F:efflux transmembrane transporter activity"/>
    <property type="evidence" value="ECO:0007669"/>
    <property type="project" value="InterPro"/>
</dbReference>
<organism evidence="5 6">
    <name type="scientific">Noviherbaspirillum galbum</name>
    <dbReference type="NCBI Taxonomy" id="2709383"/>
    <lineage>
        <taxon>Bacteria</taxon>
        <taxon>Pseudomonadati</taxon>
        <taxon>Pseudomonadota</taxon>
        <taxon>Betaproteobacteria</taxon>
        <taxon>Burkholderiales</taxon>
        <taxon>Oxalobacteraceae</taxon>
        <taxon>Noviherbaspirillum</taxon>
    </lineage>
</organism>
<feature type="region of interest" description="Disordered" evidence="4">
    <location>
        <begin position="473"/>
        <end position="493"/>
    </location>
</feature>
<dbReference type="AlphaFoldDB" id="A0A6B3SLK3"/>
<dbReference type="Gene3D" id="2.20.200.10">
    <property type="entry name" value="Outer membrane efflux proteins (OEP)"/>
    <property type="match status" value="1"/>
</dbReference>
<feature type="signal peptide" evidence="2">
    <location>
        <begin position="1"/>
        <end position="26"/>
    </location>
</feature>
<keyword evidence="2" id="KW-0449">Lipoprotein</keyword>
<dbReference type="EMBL" id="JAAIVB010000003">
    <property type="protein sequence ID" value="NEX59516.1"/>
    <property type="molecule type" value="Genomic_DNA"/>
</dbReference>
<comment type="subcellular location">
    <subcellularLocation>
        <location evidence="2">Cell membrane</location>
        <topology evidence="2">Lipid-anchor</topology>
    </subcellularLocation>
</comment>
<accession>A0A6B3SLK3</accession>
<gene>
    <name evidence="5" type="ORF">G3574_00350</name>
</gene>
<dbReference type="PANTHER" id="PTHR30203">
    <property type="entry name" value="OUTER MEMBRANE CATION EFFLUX PROTEIN"/>
    <property type="match status" value="1"/>
</dbReference>
<keyword evidence="3" id="KW-0175">Coiled coil</keyword>
<evidence type="ECO:0000313" key="6">
    <source>
        <dbReference type="Proteomes" id="UP000482155"/>
    </source>
</evidence>
<feature type="coiled-coil region" evidence="3">
    <location>
        <begin position="385"/>
        <end position="464"/>
    </location>
</feature>
<keyword evidence="2" id="KW-0472">Membrane</keyword>
<keyword evidence="2" id="KW-0732">Signal</keyword>
<protein>
    <submittedName>
        <fullName evidence="5">Efflux transporter outer membrane subunit</fullName>
    </submittedName>
</protein>
<feature type="chain" id="PRO_5025707783" evidence="2">
    <location>
        <begin position="27"/>
        <end position="493"/>
    </location>
</feature>
<evidence type="ECO:0000256" key="1">
    <source>
        <dbReference type="ARBA" id="ARBA00007613"/>
    </source>
</evidence>
<keyword evidence="2" id="KW-0564">Palmitate</keyword>
<evidence type="ECO:0000256" key="3">
    <source>
        <dbReference type="SAM" id="Coils"/>
    </source>
</evidence>
<dbReference type="Proteomes" id="UP000482155">
    <property type="component" value="Unassembled WGS sequence"/>
</dbReference>
<sequence>MTNLSYLQRVAGGSLLCLLLGACATAVPTAALDAKPPPQWHSPLPHDGDPVKLSQWWRAQGDAALVQFIDAAQAVSPTIASARSRIEQARAARVAAGAALAPNLNGTASLARSSAQPPLPAGTTTQIALQSSWELDLFGANRALRDAAQARLEGAAAGWHDARTAVAAEVANQYYSARSCATLLDVAEADAASRAETFRLAQLSERAGFQAPANVALAGASAAESRARATQQDAACKTDVKALVALTGIAEPEVVSRLAQARREEAGAGALTALAARPEPVMAVASVPARLLAQRPDVFAAEREVAAASADLGSAQAQRFPRLSLSGSVGVANFRTGGEDTRLNTWSIGPVALTVPIFDGGRLAANQAAAEARYGEAVAAYHGKVRQAVREVEEALVSLQGAEARREDLRRAAEGYRASFAATESRYKNGLASLVELEDSRRIRLAAENALAGLERERRAAQVALYRALGGGWTADAAEPPRPEETPHLPGRS</sequence>
<reference evidence="5 6" key="1">
    <citation type="submission" date="2020-02" db="EMBL/GenBank/DDBJ databases">
        <authorList>
            <person name="Kim M.K."/>
        </authorList>
    </citation>
    <scope>NUCLEOTIDE SEQUENCE [LARGE SCALE GENOMIC DNA]</scope>
    <source>
        <strain evidence="5 6">17J57-3</strain>
    </source>
</reference>
<dbReference type="Gene3D" id="1.20.1600.10">
    <property type="entry name" value="Outer membrane efflux proteins (OEP)"/>
    <property type="match status" value="1"/>
</dbReference>
<comment type="caution">
    <text evidence="5">The sequence shown here is derived from an EMBL/GenBank/DDBJ whole genome shotgun (WGS) entry which is preliminary data.</text>
</comment>
<keyword evidence="2" id="KW-0812">Transmembrane</keyword>
<dbReference type="NCBIfam" id="TIGR01845">
    <property type="entry name" value="outer_NodT"/>
    <property type="match status" value="1"/>
</dbReference>
<dbReference type="PANTHER" id="PTHR30203:SF32">
    <property type="entry name" value="CATION EFFLUX SYSTEM PROTEIN CUSC"/>
    <property type="match status" value="1"/>
</dbReference>
<dbReference type="InterPro" id="IPR010131">
    <property type="entry name" value="MdtP/NodT-like"/>
</dbReference>
<comment type="similarity">
    <text evidence="1 2">Belongs to the outer membrane factor (OMF) (TC 1.B.17) family.</text>
</comment>
<keyword evidence="2" id="KW-1134">Transmembrane beta strand</keyword>